<dbReference type="InterPro" id="IPR027417">
    <property type="entry name" value="P-loop_NTPase"/>
</dbReference>
<dbReference type="SMART" id="SM00382">
    <property type="entry name" value="AAA"/>
    <property type="match status" value="1"/>
</dbReference>
<keyword evidence="1" id="KW-0813">Transport</keyword>
<dbReference type="Pfam" id="PF00005">
    <property type="entry name" value="ABC_tran"/>
    <property type="match status" value="1"/>
</dbReference>
<gene>
    <name evidence="5" type="ORF">ABIA69_000043</name>
</gene>
<evidence type="ECO:0000313" key="5">
    <source>
        <dbReference type="EMBL" id="MET4558900.1"/>
    </source>
</evidence>
<evidence type="ECO:0000256" key="1">
    <source>
        <dbReference type="ARBA" id="ARBA00022448"/>
    </source>
</evidence>
<dbReference type="InterPro" id="IPR003439">
    <property type="entry name" value="ABC_transporter-like_ATP-bd"/>
</dbReference>
<keyword evidence="3 5" id="KW-0067">ATP-binding</keyword>
<accession>A0ABV2PD74</accession>
<evidence type="ECO:0000259" key="4">
    <source>
        <dbReference type="PROSITE" id="PS50893"/>
    </source>
</evidence>
<dbReference type="PROSITE" id="PS50893">
    <property type="entry name" value="ABC_TRANSPORTER_2"/>
    <property type="match status" value="1"/>
</dbReference>
<dbReference type="PANTHER" id="PTHR42939">
    <property type="entry name" value="ABC TRANSPORTER ATP-BINDING PROTEIN ALBC-RELATED"/>
    <property type="match status" value="1"/>
</dbReference>
<dbReference type="GO" id="GO:0005524">
    <property type="term" value="F:ATP binding"/>
    <property type="evidence" value="ECO:0007669"/>
    <property type="project" value="UniProtKB-KW"/>
</dbReference>
<evidence type="ECO:0000256" key="3">
    <source>
        <dbReference type="ARBA" id="ARBA00022840"/>
    </source>
</evidence>
<dbReference type="PANTHER" id="PTHR42939:SF1">
    <property type="entry name" value="ABC TRANSPORTER ATP-BINDING PROTEIN ALBC-RELATED"/>
    <property type="match status" value="1"/>
</dbReference>
<feature type="domain" description="ABC transporter" evidence="4">
    <location>
        <begin position="5"/>
        <end position="226"/>
    </location>
</feature>
<keyword evidence="2" id="KW-0547">Nucleotide-binding</keyword>
<dbReference type="EMBL" id="JBEPSB010000001">
    <property type="protein sequence ID" value="MET4558900.1"/>
    <property type="molecule type" value="Genomic_DNA"/>
</dbReference>
<dbReference type="Proteomes" id="UP001549363">
    <property type="component" value="Unassembled WGS sequence"/>
</dbReference>
<keyword evidence="6" id="KW-1185">Reference proteome</keyword>
<dbReference type="InterPro" id="IPR051782">
    <property type="entry name" value="ABC_Transporter_VariousFunc"/>
</dbReference>
<protein>
    <submittedName>
        <fullName evidence="5">ABC-2 type transport system ATP-binding protein</fullName>
    </submittedName>
</protein>
<dbReference type="RefSeq" id="WP_354470637.1">
    <property type="nucleotide sequence ID" value="NZ_JBEPSB010000001.1"/>
</dbReference>
<dbReference type="SUPFAM" id="SSF52540">
    <property type="entry name" value="P-loop containing nucleoside triphosphate hydrolases"/>
    <property type="match status" value="1"/>
</dbReference>
<name>A0ABV2PD74_9BACI</name>
<sequence length="292" mass="33062">MNTIIELQNISKQYKGKKVLENISLSVYAHQIVALVGKNGSGKSTLLKIIGGLAHPDAGVIDKHLPSLNIGYVPEVTPSQILFTPQEYLYHMGTISGISRKQLQQRIDYLLTIFNMQEARHTRIVHFSKGMKQKIMIMQAMLEERNLLILDEPLSGLDAKAQSDLEDTLASLKDNGLSIVLTCHETKLLKNLVDRVLVIQNGQVSQTNPLHDTENHQNRVIFEISSQKSLEELLPFIEIQQQRSLNNDIKELIVTVKQEDTNTLLLALLHQNASIKQLLPTNQKKEEFYTHF</sequence>
<dbReference type="CDD" id="cd03230">
    <property type="entry name" value="ABC_DR_subfamily_A"/>
    <property type="match status" value="1"/>
</dbReference>
<evidence type="ECO:0000313" key="6">
    <source>
        <dbReference type="Proteomes" id="UP001549363"/>
    </source>
</evidence>
<organism evidence="5 6">
    <name type="scientific">Lysinibacillus parviboronicapiens</name>
    <dbReference type="NCBI Taxonomy" id="436516"/>
    <lineage>
        <taxon>Bacteria</taxon>
        <taxon>Bacillati</taxon>
        <taxon>Bacillota</taxon>
        <taxon>Bacilli</taxon>
        <taxon>Bacillales</taxon>
        <taxon>Bacillaceae</taxon>
        <taxon>Lysinibacillus</taxon>
    </lineage>
</organism>
<dbReference type="Gene3D" id="3.40.50.300">
    <property type="entry name" value="P-loop containing nucleotide triphosphate hydrolases"/>
    <property type="match status" value="1"/>
</dbReference>
<proteinExistence type="predicted"/>
<reference evidence="5 6" key="1">
    <citation type="submission" date="2024-06" db="EMBL/GenBank/DDBJ databases">
        <title>Sorghum-associated microbial communities from plants grown in Nebraska, USA.</title>
        <authorList>
            <person name="Schachtman D."/>
        </authorList>
    </citation>
    <scope>NUCLEOTIDE SEQUENCE [LARGE SCALE GENOMIC DNA]</scope>
    <source>
        <strain evidence="5 6">736</strain>
    </source>
</reference>
<comment type="caution">
    <text evidence="5">The sequence shown here is derived from an EMBL/GenBank/DDBJ whole genome shotgun (WGS) entry which is preliminary data.</text>
</comment>
<dbReference type="InterPro" id="IPR003593">
    <property type="entry name" value="AAA+_ATPase"/>
</dbReference>
<evidence type="ECO:0000256" key="2">
    <source>
        <dbReference type="ARBA" id="ARBA00022741"/>
    </source>
</evidence>